<keyword evidence="2" id="KW-0472">Membrane</keyword>
<evidence type="ECO:0000259" key="3">
    <source>
        <dbReference type="Pfam" id="PF00656"/>
    </source>
</evidence>
<dbReference type="Pfam" id="PF00656">
    <property type="entry name" value="Peptidase_C14"/>
    <property type="match status" value="1"/>
</dbReference>
<protein>
    <submittedName>
        <fullName evidence="4">Caspase family protein</fullName>
    </submittedName>
</protein>
<evidence type="ECO:0000313" key="4">
    <source>
        <dbReference type="EMBL" id="MEU0711018.1"/>
    </source>
</evidence>
<dbReference type="PANTHER" id="PTHR22576">
    <property type="entry name" value="MUCOSA ASSOCIATED LYMPHOID TISSUE LYMPHOMA TRANSLOCATION PROTEIN 1/PARACASPASE"/>
    <property type="match status" value="1"/>
</dbReference>
<feature type="transmembrane region" description="Helical" evidence="2">
    <location>
        <begin position="523"/>
        <end position="542"/>
    </location>
</feature>
<dbReference type="PROSITE" id="PS00018">
    <property type="entry name" value="EF_HAND_1"/>
    <property type="match status" value="1"/>
</dbReference>
<dbReference type="EMBL" id="JBEXZR010000030">
    <property type="protein sequence ID" value="MEU0711018.1"/>
    <property type="molecule type" value="Genomic_DNA"/>
</dbReference>
<dbReference type="SUPFAM" id="SSF52129">
    <property type="entry name" value="Caspase-like"/>
    <property type="match status" value="1"/>
</dbReference>
<feature type="region of interest" description="Disordered" evidence="1">
    <location>
        <begin position="361"/>
        <end position="388"/>
    </location>
</feature>
<feature type="region of interest" description="Disordered" evidence="1">
    <location>
        <begin position="418"/>
        <end position="467"/>
    </location>
</feature>
<feature type="transmembrane region" description="Helical" evidence="2">
    <location>
        <begin position="471"/>
        <end position="492"/>
    </location>
</feature>
<dbReference type="InterPro" id="IPR011600">
    <property type="entry name" value="Pept_C14_caspase"/>
</dbReference>
<comment type="caution">
    <text evidence="4">The sequence shown here is derived from an EMBL/GenBank/DDBJ whole genome shotgun (WGS) entry which is preliminary data.</text>
</comment>
<proteinExistence type="predicted"/>
<sequence length="591" mass="62946">MDDSRYALIIANDDYQEGGLQKLTSPAADAEALAEVLGNPRIGGFQVNIVRNEPSYVVRSRIEDFFAERRTGDTLLLHFSCHGLKSESGELFFAAPDTRPKRLKATGIASGFVQDCMADTRAGTTVLFLDCCYGGAFSPGTVARAAGDVHALENFAGEKLGRGGRGWAVVTASDSMEYAFEGARLADEGNPQPSIFTSALVSGLATGEADRNEDGRVSLNELYDYVHNRVVQENRNQNPRCKSDLQGDLYLARSDRRRLVPQPLPERFRAALASEEVLIRLGAVTELRSRMQHTDPAIAAGAHAALTEVARNDIQTVAEEAARALDAVRITPDPATLRFDPVYQHAVPPLRHVRLLGPPLARNCTPRTDSDRLHATPSGDGLDVTLDTADPGPVTGGILLKGYAGEAVIHVEAEVRPAADTVPPEPPPQPPHPPPEPPHLPPVPDPPPPTPPPEPPPRPVSPHQPTGLKAYRAPAIAVAALAAAIASLAIGIKAAVEAARLAQAGETWVNLQDHLARESTRDLVVCLVLAVVSLILLGASRYDLRTSPGLYGRQRAAATGLLNWSAKVLALPVCVLAVLAVIAVMIAARVG</sequence>
<dbReference type="Gene3D" id="3.40.50.1460">
    <property type="match status" value="1"/>
</dbReference>
<feature type="compositionally biased region" description="Pro residues" evidence="1">
    <location>
        <begin position="423"/>
        <end position="462"/>
    </location>
</feature>
<reference evidence="4 5" key="1">
    <citation type="submission" date="2024-06" db="EMBL/GenBank/DDBJ databases">
        <title>The Natural Products Discovery Center: Release of the First 8490 Sequenced Strains for Exploring Actinobacteria Biosynthetic Diversity.</title>
        <authorList>
            <person name="Kalkreuter E."/>
            <person name="Kautsar S.A."/>
            <person name="Yang D."/>
            <person name="Bader C.D."/>
            <person name="Teijaro C.N."/>
            <person name="Fluegel L."/>
            <person name="Davis C.M."/>
            <person name="Simpson J.R."/>
            <person name="Lauterbach L."/>
            <person name="Steele A.D."/>
            <person name="Gui C."/>
            <person name="Meng S."/>
            <person name="Li G."/>
            <person name="Viehrig K."/>
            <person name="Ye F."/>
            <person name="Su P."/>
            <person name="Kiefer A.F."/>
            <person name="Nichols A."/>
            <person name="Cepeda A.J."/>
            <person name="Yan W."/>
            <person name="Fan B."/>
            <person name="Jiang Y."/>
            <person name="Adhikari A."/>
            <person name="Zheng C.-J."/>
            <person name="Schuster L."/>
            <person name="Cowan T.M."/>
            <person name="Smanski M.J."/>
            <person name="Chevrette M.G."/>
            <person name="De Carvalho L.P.S."/>
            <person name="Shen B."/>
        </authorList>
    </citation>
    <scope>NUCLEOTIDE SEQUENCE [LARGE SCALE GENOMIC DNA]</scope>
    <source>
        <strain evidence="4 5">NPDC006337</strain>
    </source>
</reference>
<dbReference type="InterPro" id="IPR052039">
    <property type="entry name" value="Caspase-related_regulators"/>
</dbReference>
<dbReference type="Proteomes" id="UP001550378">
    <property type="component" value="Unassembled WGS sequence"/>
</dbReference>
<dbReference type="InterPro" id="IPR029030">
    <property type="entry name" value="Caspase-like_dom_sf"/>
</dbReference>
<dbReference type="RefSeq" id="WP_359658326.1">
    <property type="nucleotide sequence ID" value="NZ_JBEXZP010000313.1"/>
</dbReference>
<evidence type="ECO:0000313" key="5">
    <source>
        <dbReference type="Proteomes" id="UP001550378"/>
    </source>
</evidence>
<gene>
    <name evidence="4" type="ORF">ABZ508_27010</name>
</gene>
<keyword evidence="2" id="KW-0812">Transmembrane</keyword>
<dbReference type="InterPro" id="IPR018247">
    <property type="entry name" value="EF_Hand_1_Ca_BS"/>
</dbReference>
<accession>A0ABV2WCF6</accession>
<name>A0ABV2WCF6_9ACTN</name>
<keyword evidence="2" id="KW-1133">Transmembrane helix</keyword>
<feature type="domain" description="Peptidase C14 caspase" evidence="3">
    <location>
        <begin position="5"/>
        <end position="250"/>
    </location>
</feature>
<feature type="transmembrane region" description="Helical" evidence="2">
    <location>
        <begin position="569"/>
        <end position="588"/>
    </location>
</feature>
<dbReference type="NCBIfam" id="NF047832">
    <property type="entry name" value="caspase_w_EACC1"/>
    <property type="match status" value="1"/>
</dbReference>
<dbReference type="PANTHER" id="PTHR22576:SF37">
    <property type="entry name" value="MUCOSA-ASSOCIATED LYMPHOID TISSUE LYMPHOMA TRANSLOCATION PROTEIN 1"/>
    <property type="match status" value="1"/>
</dbReference>
<evidence type="ECO:0000256" key="1">
    <source>
        <dbReference type="SAM" id="MobiDB-lite"/>
    </source>
</evidence>
<evidence type="ECO:0000256" key="2">
    <source>
        <dbReference type="SAM" id="Phobius"/>
    </source>
</evidence>
<keyword evidence="5" id="KW-1185">Reference proteome</keyword>
<organism evidence="4 5">
    <name type="scientific">Streptomyces lavendulocolor</name>
    <dbReference type="NCBI Taxonomy" id="67316"/>
    <lineage>
        <taxon>Bacteria</taxon>
        <taxon>Bacillati</taxon>
        <taxon>Actinomycetota</taxon>
        <taxon>Actinomycetes</taxon>
        <taxon>Kitasatosporales</taxon>
        <taxon>Streptomycetaceae</taxon>
        <taxon>Streptomyces</taxon>
    </lineage>
</organism>